<accession>A0A075GHZ2</accession>
<feature type="domain" description="CYTH" evidence="1">
    <location>
        <begin position="58"/>
        <end position="170"/>
    </location>
</feature>
<organism evidence="2">
    <name type="scientific">uncultured marine group II/III euryarchaeote KM3_168_D03</name>
    <dbReference type="NCBI Taxonomy" id="1457920"/>
    <lineage>
        <taxon>Archaea</taxon>
        <taxon>Methanobacteriati</taxon>
        <taxon>Methanobacteriota</taxon>
        <taxon>environmental samples</taxon>
    </lineage>
</organism>
<name>A0A075GHZ2_9EURY</name>
<dbReference type="AlphaFoldDB" id="A0A075GHZ2"/>
<dbReference type="InterPro" id="IPR012042">
    <property type="entry name" value="NeuTTM/CthTTM-like"/>
</dbReference>
<dbReference type="EMBL" id="KF900684">
    <property type="protein sequence ID" value="AIF03619.1"/>
    <property type="molecule type" value="Genomic_DNA"/>
</dbReference>
<reference evidence="2" key="1">
    <citation type="journal article" date="2014" name="Genome Biol. Evol.">
        <title>Pangenome evidence for extensive interdomain horizontal transfer affecting lineage core and shell genes in uncultured planktonic thaumarchaeota and euryarchaeota.</title>
        <authorList>
            <person name="Deschamps P."/>
            <person name="Zivanovic Y."/>
            <person name="Moreira D."/>
            <person name="Rodriguez-Valera F."/>
            <person name="Lopez-Garcia P."/>
        </authorList>
    </citation>
    <scope>NUCLEOTIDE SEQUENCE</scope>
</reference>
<dbReference type="SUPFAM" id="SSF55154">
    <property type="entry name" value="CYTH-like phosphatases"/>
    <property type="match status" value="1"/>
</dbReference>
<dbReference type="PANTHER" id="PTHR40114">
    <property type="entry name" value="SLR0698 PROTEIN"/>
    <property type="match status" value="1"/>
</dbReference>
<evidence type="ECO:0000259" key="1">
    <source>
        <dbReference type="Pfam" id="PF01928"/>
    </source>
</evidence>
<dbReference type="PANTHER" id="PTHR40114:SF1">
    <property type="entry name" value="SLR0698 PROTEIN"/>
    <property type="match status" value="1"/>
</dbReference>
<evidence type="ECO:0000313" key="2">
    <source>
        <dbReference type="EMBL" id="AIF03619.1"/>
    </source>
</evidence>
<dbReference type="Pfam" id="PF01928">
    <property type="entry name" value="CYTH"/>
    <property type="match status" value="1"/>
</dbReference>
<proteinExistence type="predicted"/>
<dbReference type="InterPro" id="IPR033469">
    <property type="entry name" value="CYTH-like_dom_sf"/>
</dbReference>
<sequence>MEVVSPLRPTYWSNDSEYSIKQWYLPKKAYSFDGRNLTISNCIAVSAESKSLSDAISKALSRKRPTVRIRIIDGNTAWLTIKGKTKNYARIELEWPIDIDEAKATVESNVWPNVEKIRRYIDTDGLTWEVDRFLGDNEGLWLAEIEIPSIDTKFKTPSWVNREVSHISELSSHKLAKKPFTTWGKGLISRALYN</sequence>
<keyword evidence="2" id="KW-0456">Lyase</keyword>
<dbReference type="EC" id="4.6.1.1" evidence="2"/>
<dbReference type="InterPro" id="IPR023577">
    <property type="entry name" value="CYTH_domain"/>
</dbReference>
<dbReference type="GO" id="GO:0004016">
    <property type="term" value="F:adenylate cyclase activity"/>
    <property type="evidence" value="ECO:0007669"/>
    <property type="project" value="UniProtKB-EC"/>
</dbReference>
<protein>
    <submittedName>
        <fullName evidence="2">Adenylate cyclase</fullName>
        <ecNumber evidence="2">4.6.1.1</ecNumber>
    </submittedName>
</protein>
<dbReference type="Gene3D" id="2.40.320.10">
    <property type="entry name" value="Hypothetical Protein Pfu-838710-001"/>
    <property type="match status" value="1"/>
</dbReference>